<evidence type="ECO:0000256" key="5">
    <source>
        <dbReference type="ARBA" id="ARBA00023136"/>
    </source>
</evidence>
<feature type="transmembrane region" description="Helical" evidence="6">
    <location>
        <begin position="95"/>
        <end position="113"/>
    </location>
</feature>
<evidence type="ECO:0000313" key="8">
    <source>
        <dbReference type="EMBL" id="MBK6008691.1"/>
    </source>
</evidence>
<feature type="transmembrane region" description="Helical" evidence="6">
    <location>
        <begin position="238"/>
        <end position="260"/>
    </location>
</feature>
<dbReference type="AlphaFoldDB" id="A0A934WPM4"/>
<dbReference type="NCBIfam" id="NF033808">
    <property type="entry name" value="copper_CopD"/>
    <property type="match status" value="1"/>
</dbReference>
<dbReference type="PANTHER" id="PTHR34820">
    <property type="entry name" value="INNER MEMBRANE PROTEIN YEBZ"/>
    <property type="match status" value="1"/>
</dbReference>
<evidence type="ECO:0000313" key="9">
    <source>
        <dbReference type="Proteomes" id="UP000630528"/>
    </source>
</evidence>
<gene>
    <name evidence="8" type="primary">copD</name>
    <name evidence="8" type="ORF">JJB11_21535</name>
</gene>
<dbReference type="Pfam" id="PF05425">
    <property type="entry name" value="CopD"/>
    <property type="match status" value="1"/>
</dbReference>
<keyword evidence="2" id="KW-1003">Cell membrane</keyword>
<comment type="subcellular location">
    <subcellularLocation>
        <location evidence="1">Cell membrane</location>
        <topology evidence="1">Multi-pass membrane protein</topology>
    </subcellularLocation>
</comment>
<dbReference type="InterPro" id="IPR008457">
    <property type="entry name" value="Cu-R_CopD_dom"/>
</dbReference>
<proteinExistence type="predicted"/>
<keyword evidence="4 6" id="KW-1133">Transmembrane helix</keyword>
<evidence type="ECO:0000256" key="2">
    <source>
        <dbReference type="ARBA" id="ARBA00022475"/>
    </source>
</evidence>
<name>A0A934WPM4_9BURK</name>
<reference evidence="8" key="2">
    <citation type="submission" date="2021-01" db="EMBL/GenBank/DDBJ databases">
        <authorList>
            <person name="Kang M."/>
        </authorList>
    </citation>
    <scope>NUCLEOTIDE SEQUENCE</scope>
    <source>
        <strain evidence="8">KACC 17527</strain>
    </source>
</reference>
<reference evidence="8" key="1">
    <citation type="journal article" date="2012" name="J. Microbiol. Biotechnol.">
        <title>Ramlibacter ginsenosidimutans sp. nov., with ginsenoside-converting activity.</title>
        <authorList>
            <person name="Wang L."/>
            <person name="An D.S."/>
            <person name="Kim S.G."/>
            <person name="Jin F.X."/>
            <person name="Kim S.C."/>
            <person name="Lee S.T."/>
            <person name="Im W.T."/>
        </authorList>
    </citation>
    <scope>NUCLEOTIDE SEQUENCE</scope>
    <source>
        <strain evidence="8">KACC 17527</strain>
    </source>
</reference>
<keyword evidence="9" id="KW-1185">Reference proteome</keyword>
<protein>
    <submittedName>
        <fullName evidence="8">Copper homeostasis membrane protein CopD</fullName>
    </submittedName>
</protein>
<dbReference type="GO" id="GO:0005886">
    <property type="term" value="C:plasma membrane"/>
    <property type="evidence" value="ECO:0007669"/>
    <property type="project" value="UniProtKB-SubCell"/>
</dbReference>
<organism evidence="8 9">
    <name type="scientific">Ramlibacter ginsenosidimutans</name>
    <dbReference type="NCBI Taxonomy" id="502333"/>
    <lineage>
        <taxon>Bacteria</taxon>
        <taxon>Pseudomonadati</taxon>
        <taxon>Pseudomonadota</taxon>
        <taxon>Betaproteobacteria</taxon>
        <taxon>Burkholderiales</taxon>
        <taxon>Comamonadaceae</taxon>
        <taxon>Ramlibacter</taxon>
    </lineage>
</organism>
<dbReference type="PANTHER" id="PTHR34820:SF4">
    <property type="entry name" value="INNER MEMBRANE PROTEIN YEBZ"/>
    <property type="match status" value="1"/>
</dbReference>
<feature type="transmembrane region" description="Helical" evidence="6">
    <location>
        <begin position="51"/>
        <end position="74"/>
    </location>
</feature>
<evidence type="ECO:0000259" key="7">
    <source>
        <dbReference type="Pfam" id="PF05425"/>
    </source>
</evidence>
<dbReference type="RefSeq" id="WP_201176434.1">
    <property type="nucleotide sequence ID" value="NZ_JAEPWM010000011.1"/>
</dbReference>
<keyword evidence="5 6" id="KW-0472">Membrane</keyword>
<evidence type="ECO:0000256" key="1">
    <source>
        <dbReference type="ARBA" id="ARBA00004651"/>
    </source>
</evidence>
<evidence type="ECO:0000256" key="6">
    <source>
        <dbReference type="SAM" id="Phobius"/>
    </source>
</evidence>
<accession>A0A934WPM4</accession>
<feature type="transmembrane region" description="Helical" evidence="6">
    <location>
        <begin position="281"/>
        <end position="301"/>
    </location>
</feature>
<dbReference type="GO" id="GO:0006825">
    <property type="term" value="P:copper ion transport"/>
    <property type="evidence" value="ECO:0007669"/>
    <property type="project" value="InterPro"/>
</dbReference>
<evidence type="ECO:0000256" key="3">
    <source>
        <dbReference type="ARBA" id="ARBA00022692"/>
    </source>
</evidence>
<dbReference type="InterPro" id="IPR047689">
    <property type="entry name" value="CopD"/>
</dbReference>
<dbReference type="EMBL" id="JAEPWM010000011">
    <property type="protein sequence ID" value="MBK6008691.1"/>
    <property type="molecule type" value="Genomic_DNA"/>
</dbReference>
<dbReference type="InterPro" id="IPR032694">
    <property type="entry name" value="CopC/D"/>
</dbReference>
<feature type="domain" description="Copper resistance protein D" evidence="7">
    <location>
        <begin position="196"/>
        <end position="298"/>
    </location>
</feature>
<comment type="caution">
    <text evidence="8">The sequence shown here is derived from an EMBL/GenBank/DDBJ whole genome shotgun (WGS) entry which is preliminary data.</text>
</comment>
<feature type="transmembrane region" description="Helical" evidence="6">
    <location>
        <begin position="160"/>
        <end position="181"/>
    </location>
</feature>
<sequence length="326" mass="33745">MQLMPAIRALHLLALAVLAGGFFFPLFVLPASAAAEPERSVLCTWLARLRLWGTAVALVTWVAWLLAVAASMSGEPLAQAWRPTVTGVVLEQTRFGHVWLIRCVLLVAMLFYLGQVRKRRVAGAASPGPAGALIAAGALLSQVWAGHAAAAPLSHAAADAVHLVAAALWVGCLLPLLALLVRARANATPWRALAARAANGFSGMGTAAVAALVVTGFLNGQMMVGSMLALATSAYGRLVLVKIVLFGAMLSLAAMNRWWLGPRLHSGGAQGDAARKLLRNVGIELALGAGVFAVVGLLGGTEPPAHEPGGMLHMEHAIGGTRRSAG</sequence>
<keyword evidence="3 6" id="KW-0812">Transmembrane</keyword>
<dbReference type="Proteomes" id="UP000630528">
    <property type="component" value="Unassembled WGS sequence"/>
</dbReference>
<evidence type="ECO:0000256" key="4">
    <source>
        <dbReference type="ARBA" id="ARBA00022989"/>
    </source>
</evidence>
<feature type="transmembrane region" description="Helical" evidence="6">
    <location>
        <begin position="193"/>
        <end position="218"/>
    </location>
</feature>